<reference evidence="7 9" key="1">
    <citation type="journal article" date="2014" name="BMC Genomics">
        <title>Genome sequence of Anopheles sinensis provides insight into genetics basis of mosquito competence for malaria parasites.</title>
        <authorList>
            <person name="Zhou D."/>
            <person name="Zhang D."/>
            <person name="Ding G."/>
            <person name="Shi L."/>
            <person name="Hou Q."/>
            <person name="Ye Y."/>
            <person name="Xu Y."/>
            <person name="Zhou H."/>
            <person name="Xiong C."/>
            <person name="Li S."/>
            <person name="Yu J."/>
            <person name="Hong S."/>
            <person name="Yu X."/>
            <person name="Zou P."/>
            <person name="Chen C."/>
            <person name="Chang X."/>
            <person name="Wang W."/>
            <person name="Lv Y."/>
            <person name="Sun Y."/>
            <person name="Ma L."/>
            <person name="Shen B."/>
            <person name="Zhu C."/>
        </authorList>
    </citation>
    <scope>NUCLEOTIDE SEQUENCE [LARGE SCALE GENOMIC DNA]</scope>
</reference>
<evidence type="ECO:0000256" key="4">
    <source>
        <dbReference type="ARBA" id="ARBA00022912"/>
    </source>
</evidence>
<dbReference type="GO" id="GO:0004725">
    <property type="term" value="F:protein tyrosine phosphatase activity"/>
    <property type="evidence" value="ECO:0007669"/>
    <property type="project" value="UniProtKB-EC"/>
</dbReference>
<evidence type="ECO:0000256" key="5">
    <source>
        <dbReference type="SAM" id="MobiDB-lite"/>
    </source>
</evidence>
<dbReference type="SUPFAM" id="SSF52799">
    <property type="entry name" value="(Phosphotyrosine protein) phosphatases II"/>
    <property type="match status" value="2"/>
</dbReference>
<dbReference type="EMBL" id="ATLV01023353">
    <property type="status" value="NOT_ANNOTATED_CDS"/>
    <property type="molecule type" value="Genomic_DNA"/>
</dbReference>
<feature type="region of interest" description="Disordered" evidence="5">
    <location>
        <begin position="330"/>
        <end position="576"/>
    </location>
</feature>
<evidence type="ECO:0000256" key="3">
    <source>
        <dbReference type="ARBA" id="ARBA00022801"/>
    </source>
</evidence>
<dbReference type="InterPro" id="IPR029260">
    <property type="entry name" value="DSPn"/>
</dbReference>
<comment type="similarity">
    <text evidence="1">Belongs to the protein-tyrosine phosphatase family. Non-receptor class CDC14 subfamily.</text>
</comment>
<evidence type="ECO:0000313" key="8">
    <source>
        <dbReference type="EnsemblMetazoa" id="ASIC016984-PA"/>
    </source>
</evidence>
<dbReference type="EC" id="3.1.3.48" evidence="2"/>
<evidence type="ECO:0000313" key="9">
    <source>
        <dbReference type="Proteomes" id="UP000030765"/>
    </source>
</evidence>
<dbReference type="STRING" id="74873.A0A084WFI6"/>
<dbReference type="EMBL" id="KE525342">
    <property type="protein sequence ID" value="KFB48980.1"/>
    <property type="molecule type" value="Genomic_DNA"/>
</dbReference>
<evidence type="ECO:0000256" key="2">
    <source>
        <dbReference type="ARBA" id="ARBA00013064"/>
    </source>
</evidence>
<keyword evidence="3" id="KW-0378">Hydrolase</keyword>
<accession>A0A084WFI6</accession>
<dbReference type="OrthoDB" id="266663at2759"/>
<dbReference type="InterPro" id="IPR050561">
    <property type="entry name" value="PTP"/>
</dbReference>
<evidence type="ECO:0000256" key="1">
    <source>
        <dbReference type="ARBA" id="ARBA00007315"/>
    </source>
</evidence>
<feature type="compositionally biased region" description="Polar residues" evidence="5">
    <location>
        <begin position="405"/>
        <end position="414"/>
    </location>
</feature>
<dbReference type="VEuPathDB" id="VectorBase:ASIC016984"/>
<dbReference type="PANTHER" id="PTHR23339">
    <property type="entry name" value="TYROSINE SPECIFIC PROTEIN PHOSPHATASE AND DUAL SPECIFICITY PROTEIN PHOSPHATASE"/>
    <property type="match status" value="1"/>
</dbReference>
<keyword evidence="9" id="KW-1185">Reference proteome</keyword>
<feature type="domain" description="Dual specificity/tyrosine protein phosphatase N-terminal" evidence="6">
    <location>
        <begin position="24"/>
        <end position="166"/>
    </location>
</feature>
<feature type="compositionally biased region" description="Low complexity" evidence="5">
    <location>
        <begin position="371"/>
        <end position="380"/>
    </location>
</feature>
<evidence type="ECO:0000313" key="7">
    <source>
        <dbReference type="EMBL" id="KFB48980.1"/>
    </source>
</evidence>
<dbReference type="EnsemblMetazoa" id="ASIC016984-RA">
    <property type="protein sequence ID" value="ASIC016984-PA"/>
    <property type="gene ID" value="ASIC016984"/>
</dbReference>
<evidence type="ECO:0000259" key="6">
    <source>
        <dbReference type="Pfam" id="PF14671"/>
    </source>
</evidence>
<gene>
    <name evidence="7" type="ORF">ZHAS_00016984</name>
</gene>
<dbReference type="InterPro" id="IPR029021">
    <property type="entry name" value="Prot-tyrosine_phosphatase-like"/>
</dbReference>
<dbReference type="Proteomes" id="UP000030765">
    <property type="component" value="Unassembled WGS sequence"/>
</dbReference>
<feature type="compositionally biased region" description="Polar residues" evidence="5">
    <location>
        <begin position="449"/>
        <end position="459"/>
    </location>
</feature>
<protein>
    <recommendedName>
        <fullName evidence="2">protein-tyrosine-phosphatase</fullName>
        <ecNumber evidence="2">3.1.3.48</ecNumber>
    </recommendedName>
</protein>
<keyword evidence="4" id="KW-0904">Protein phosphatase</keyword>
<dbReference type="EMBL" id="ATLV01023354">
    <property type="status" value="NOT_ANNOTATED_CDS"/>
    <property type="molecule type" value="Genomic_DNA"/>
</dbReference>
<reference evidence="8" key="2">
    <citation type="submission" date="2020-05" db="UniProtKB">
        <authorList>
            <consortium name="EnsemblMetazoa"/>
        </authorList>
    </citation>
    <scope>IDENTIFICATION</scope>
</reference>
<proteinExistence type="inferred from homology"/>
<dbReference type="AlphaFoldDB" id="A0A084WFI6"/>
<dbReference type="Gene3D" id="3.90.190.10">
    <property type="entry name" value="Protein tyrosine phosphatase superfamily"/>
    <property type="match status" value="2"/>
</dbReference>
<dbReference type="VEuPathDB" id="VectorBase:ASIS007582"/>
<name>A0A084WFI6_ANOSI</name>
<sequence length="660" mass="73392">MLRCMDPDDDDAEMKRRIESSAPILCHRLYFAVLNSHDTPRVKSNKTLMFTIDDTLVYQNFYMDFGPLNIAMVYQYCKSLHGLLTDASLSNSRIVHYTTPDNSKLLNAAFLAGCYAIIYLNYTTKSILQTLKPALTKVAGVKFCDASQHDPCFLTLTDCLNAVSKAHQKGFFYFDDFDAHQYQHYERVENGDLNWIVPGKFLAFCGPQSESRIENGVLVHGPDAYFDYFQRHNVTAVVRLNMKKYDARSFTEQGFRHYELFFIDGGTPSDMIMRRFLEICEEEKGAIAQQWLQDKEQWLIAEGNAFRRSNPNFTPAKHKLGIYSLAAMRQSEPGGAGRQEECDRRSQSSLTKKVNSMRLADEDEADAEGANIINNNNLPNPDRPSSISQRLRSKAMSNLEVRSAPVTSLPQTARSKPRSRGSLINLPNRGEKVEPGISRRRKSTGIVVEQSTGGTQGENLNKIKAARRKRMSTLPETDVENANVDDASHPPTNHASPIQLESAPANNDNGAGADATPLTTLLSSSSSDAHEAVKRSPSLETLCPGERHPPPTNIPSQDALKRTPGGSVKVDAPDATPLTPPLSSDTLVALKRSSSLEALFPWDESNGCAERTKALSKVKIVGDNVIGDTVDVLIPVVDVHYLNEIQIERQRRMMKLAALR</sequence>
<dbReference type="Pfam" id="PF14671">
    <property type="entry name" value="DSPn"/>
    <property type="match status" value="1"/>
</dbReference>
<dbReference type="CDD" id="cd17657">
    <property type="entry name" value="CDC14_N"/>
    <property type="match status" value="1"/>
</dbReference>
<organism evidence="7">
    <name type="scientific">Anopheles sinensis</name>
    <name type="common">Mosquito</name>
    <dbReference type="NCBI Taxonomy" id="74873"/>
    <lineage>
        <taxon>Eukaryota</taxon>
        <taxon>Metazoa</taxon>
        <taxon>Ecdysozoa</taxon>
        <taxon>Arthropoda</taxon>
        <taxon>Hexapoda</taxon>
        <taxon>Insecta</taxon>
        <taxon>Pterygota</taxon>
        <taxon>Neoptera</taxon>
        <taxon>Endopterygota</taxon>
        <taxon>Diptera</taxon>
        <taxon>Nematocera</taxon>
        <taxon>Culicoidea</taxon>
        <taxon>Culicidae</taxon>
        <taxon>Anophelinae</taxon>
        <taxon>Anopheles</taxon>
    </lineage>
</organism>
<feature type="compositionally biased region" description="Low complexity" evidence="5">
    <location>
        <begin position="505"/>
        <end position="527"/>
    </location>
</feature>
<dbReference type="FunFam" id="3.90.190.10:FF:000006">
    <property type="entry name" value="Dual specificity protein phosphatase CDC14B"/>
    <property type="match status" value="1"/>
</dbReference>